<comment type="caution">
    <text evidence="2">The sequence shown here is derived from an EMBL/GenBank/DDBJ whole genome shotgun (WGS) entry which is preliminary data.</text>
</comment>
<evidence type="ECO:0000256" key="1">
    <source>
        <dbReference type="SAM" id="Phobius"/>
    </source>
</evidence>
<dbReference type="EMBL" id="JAIZAY010000018">
    <property type="protein sequence ID" value="KAJ8024795.1"/>
    <property type="molecule type" value="Genomic_DNA"/>
</dbReference>
<reference evidence="2" key="1">
    <citation type="submission" date="2021-10" db="EMBL/GenBank/DDBJ databases">
        <title>Tropical sea cucumber genome reveals ecological adaptation and Cuvierian tubules defense mechanism.</title>
        <authorList>
            <person name="Chen T."/>
        </authorList>
    </citation>
    <scope>NUCLEOTIDE SEQUENCE</scope>
    <source>
        <strain evidence="2">Nanhai2018</strain>
        <tissue evidence="2">Muscle</tissue>
    </source>
</reference>
<protein>
    <submittedName>
        <fullName evidence="2">Uncharacterized protein</fullName>
    </submittedName>
</protein>
<evidence type="ECO:0000313" key="2">
    <source>
        <dbReference type="EMBL" id="KAJ8024795.1"/>
    </source>
</evidence>
<dbReference type="Proteomes" id="UP001152320">
    <property type="component" value="Chromosome 18"/>
</dbReference>
<proteinExistence type="predicted"/>
<keyword evidence="3" id="KW-1185">Reference proteome</keyword>
<name>A0A9Q0YNX1_HOLLE</name>
<keyword evidence="1" id="KW-0812">Transmembrane</keyword>
<accession>A0A9Q0YNX1</accession>
<feature type="transmembrane region" description="Helical" evidence="1">
    <location>
        <begin position="180"/>
        <end position="203"/>
    </location>
</feature>
<dbReference type="CDD" id="cd00117">
    <property type="entry name" value="TFP"/>
    <property type="match status" value="1"/>
</dbReference>
<gene>
    <name evidence="2" type="ORF">HOLleu_34807</name>
</gene>
<sequence>MGGLLQNVTLGLKQILTTVLFALCVLPSLMDLTLAHTASMVTALDAFTKDLTTVFPFENILPNNPDQYKPITCYKCGAYRHRDGDDFEKKYKECKDLDTSRAETEDCPTFLAGQFTNATCRVTTNTITSQVTSFSRGCSFLLPCSELKECYDSTKKYSGVCRSCCKETLCNSSPPTHSTWSILALSLLIKFCFSLPILCFVMYSCRTDESG</sequence>
<keyword evidence="1" id="KW-1133">Transmembrane helix</keyword>
<dbReference type="AlphaFoldDB" id="A0A9Q0YNX1"/>
<organism evidence="2 3">
    <name type="scientific">Holothuria leucospilota</name>
    <name type="common">Black long sea cucumber</name>
    <name type="synonym">Mertensiothuria leucospilota</name>
    <dbReference type="NCBI Taxonomy" id="206669"/>
    <lineage>
        <taxon>Eukaryota</taxon>
        <taxon>Metazoa</taxon>
        <taxon>Echinodermata</taxon>
        <taxon>Eleutherozoa</taxon>
        <taxon>Echinozoa</taxon>
        <taxon>Holothuroidea</taxon>
        <taxon>Aspidochirotacea</taxon>
        <taxon>Aspidochirotida</taxon>
        <taxon>Holothuriidae</taxon>
        <taxon>Holothuria</taxon>
    </lineage>
</organism>
<evidence type="ECO:0000313" key="3">
    <source>
        <dbReference type="Proteomes" id="UP001152320"/>
    </source>
</evidence>
<keyword evidence="1" id="KW-0472">Membrane</keyword>